<dbReference type="InterPro" id="IPR029058">
    <property type="entry name" value="AB_hydrolase_fold"/>
</dbReference>
<keyword evidence="1 4" id="KW-0378">Hydrolase</keyword>
<dbReference type="InterPro" id="IPR036514">
    <property type="entry name" value="SGNH_hydro_sf"/>
</dbReference>
<dbReference type="Pfam" id="PF13472">
    <property type="entry name" value="Lipase_GDSL_2"/>
    <property type="match status" value="1"/>
</dbReference>
<dbReference type="GO" id="GO:0016788">
    <property type="term" value="F:hydrolase activity, acting on ester bonds"/>
    <property type="evidence" value="ECO:0007669"/>
    <property type="project" value="UniProtKB-ARBA"/>
</dbReference>
<feature type="domain" description="BD-FAE-like" evidence="3">
    <location>
        <begin position="56"/>
        <end position="211"/>
    </location>
</feature>
<dbReference type="EMBL" id="JACIBY010000001">
    <property type="protein sequence ID" value="MBB3836792.1"/>
    <property type="molecule type" value="Genomic_DNA"/>
</dbReference>
<proteinExistence type="predicted"/>
<evidence type="ECO:0000259" key="3">
    <source>
        <dbReference type="Pfam" id="PF20434"/>
    </source>
</evidence>
<dbReference type="InterPro" id="IPR050300">
    <property type="entry name" value="GDXG_lipolytic_enzyme"/>
</dbReference>
<evidence type="ECO:0000313" key="5">
    <source>
        <dbReference type="Proteomes" id="UP000541352"/>
    </source>
</evidence>
<dbReference type="RefSeq" id="WP_183971559.1">
    <property type="nucleotide sequence ID" value="NZ_JACIBY010000001.1"/>
</dbReference>
<keyword evidence="5" id="KW-1185">Reference proteome</keyword>
<dbReference type="Pfam" id="PF20434">
    <property type="entry name" value="BD-FAE"/>
    <property type="match status" value="1"/>
</dbReference>
<organism evidence="4 5">
    <name type="scientific">Runella defluvii</name>
    <dbReference type="NCBI Taxonomy" id="370973"/>
    <lineage>
        <taxon>Bacteria</taxon>
        <taxon>Pseudomonadati</taxon>
        <taxon>Bacteroidota</taxon>
        <taxon>Cytophagia</taxon>
        <taxon>Cytophagales</taxon>
        <taxon>Spirosomataceae</taxon>
        <taxon>Runella</taxon>
    </lineage>
</organism>
<evidence type="ECO:0000313" key="4">
    <source>
        <dbReference type="EMBL" id="MBB3836792.1"/>
    </source>
</evidence>
<dbReference type="AlphaFoldDB" id="A0A7W6ENZ3"/>
<dbReference type="Gene3D" id="3.40.50.1820">
    <property type="entry name" value="alpha/beta hydrolase"/>
    <property type="match status" value="1"/>
</dbReference>
<protein>
    <submittedName>
        <fullName evidence="4">Lysophospholipase L1-like esterase/dienelactone hydrolase</fullName>
    </submittedName>
</protein>
<dbReference type="Gene3D" id="3.40.50.1110">
    <property type="entry name" value="SGNH hydrolase"/>
    <property type="match status" value="1"/>
</dbReference>
<accession>A0A7W6ENZ3</accession>
<dbReference type="PANTHER" id="PTHR48081">
    <property type="entry name" value="AB HYDROLASE SUPERFAMILY PROTEIN C4A8.06C"/>
    <property type="match status" value="1"/>
</dbReference>
<name>A0A7W6ENZ3_9BACT</name>
<gene>
    <name evidence="4" type="ORF">FHS57_000774</name>
</gene>
<dbReference type="InterPro" id="IPR049492">
    <property type="entry name" value="BD-FAE-like_dom"/>
</dbReference>
<comment type="caution">
    <text evidence="4">The sequence shown here is derived from an EMBL/GenBank/DDBJ whole genome shotgun (WGS) entry which is preliminary data.</text>
</comment>
<dbReference type="InterPro" id="IPR013830">
    <property type="entry name" value="SGNH_hydro"/>
</dbReference>
<feature type="domain" description="SGNH hydrolase-type esterase" evidence="2">
    <location>
        <begin position="342"/>
        <end position="492"/>
    </location>
</feature>
<sequence length="508" mass="57037">MKLLVSFCLCFPLVFTGWAQRLQRYQHETFPQIDSVINVPYGEARNVKGENEKLLLDVYSPHGDTLRKRPLVVFVHGGGFTGGDKKVGYPLLFSYGLAKRGYVCGSINYRLGVEEPKNDKSYFEAMYRAVQDTKAAIRFFRKNAEQYGIDTSQIYLMGGSAGAMTALHAAYLDAKEVPAYVNTERWGMLEGNSGNAGYSSKVKAIINCWGAMVDYRWIQKGDIPNFNVHGVADKLVPSDSSLSYNGFKYGSQVVFEHSLALGIATGIRLYENTGHTLDNDKSKQTQALEEAGYWLAAQLKGKLNVTRFEKEILAFEEADKTETYTNNAILVTGSSFVRLWKNINQDLAPHEIIHRGFGGSTVAEMAYYIPQILGKHQPKAIVIYTGSNDIADSPLDKTPLQILETYKVVVKNIRAKLPNAAIYWIAISPNERRWGVQDKILEANALLKNYCESTPKLHYIETMPQLLGKDGKYQPELYIGDKLHFNEKGYEIWTKVIGGVLNRDFGKK</sequence>
<dbReference type="SUPFAM" id="SSF52266">
    <property type="entry name" value="SGNH hydrolase"/>
    <property type="match status" value="1"/>
</dbReference>
<reference evidence="4 5" key="1">
    <citation type="submission" date="2020-08" db="EMBL/GenBank/DDBJ databases">
        <title>Genomic Encyclopedia of Type Strains, Phase IV (KMG-IV): sequencing the most valuable type-strain genomes for metagenomic binning, comparative biology and taxonomic classification.</title>
        <authorList>
            <person name="Goeker M."/>
        </authorList>
    </citation>
    <scope>NUCLEOTIDE SEQUENCE [LARGE SCALE GENOMIC DNA]</scope>
    <source>
        <strain evidence="4 5">DSM 17976</strain>
    </source>
</reference>
<dbReference type="Proteomes" id="UP000541352">
    <property type="component" value="Unassembled WGS sequence"/>
</dbReference>
<dbReference type="SUPFAM" id="SSF53474">
    <property type="entry name" value="alpha/beta-Hydrolases"/>
    <property type="match status" value="1"/>
</dbReference>
<evidence type="ECO:0000256" key="1">
    <source>
        <dbReference type="ARBA" id="ARBA00022801"/>
    </source>
</evidence>
<evidence type="ECO:0000259" key="2">
    <source>
        <dbReference type="Pfam" id="PF13472"/>
    </source>
</evidence>